<accession>A0A9N9LFU1</accession>
<keyword evidence="1" id="KW-0732">Signal</keyword>
<comment type="caution">
    <text evidence="2">The sequence shown here is derived from an EMBL/GenBank/DDBJ whole genome shotgun (WGS) entry which is preliminary data.</text>
</comment>
<evidence type="ECO:0000313" key="3">
    <source>
        <dbReference type="Proteomes" id="UP000701801"/>
    </source>
</evidence>
<dbReference type="AlphaFoldDB" id="A0A9N9LFU1"/>
<dbReference type="EMBL" id="CAJVRM010000028">
    <property type="protein sequence ID" value="CAG8971847.1"/>
    <property type="molecule type" value="Genomic_DNA"/>
</dbReference>
<keyword evidence="3" id="KW-1185">Reference proteome</keyword>
<dbReference type="Proteomes" id="UP000701801">
    <property type="component" value="Unassembled WGS sequence"/>
</dbReference>
<proteinExistence type="predicted"/>
<feature type="chain" id="PRO_5040433593" evidence="1">
    <location>
        <begin position="20"/>
        <end position="106"/>
    </location>
</feature>
<name>A0A9N9LFU1_9HELO</name>
<gene>
    <name evidence="2" type="ORF">HYALB_00001958</name>
</gene>
<organism evidence="2 3">
    <name type="scientific">Hymenoscyphus albidus</name>
    <dbReference type="NCBI Taxonomy" id="595503"/>
    <lineage>
        <taxon>Eukaryota</taxon>
        <taxon>Fungi</taxon>
        <taxon>Dikarya</taxon>
        <taxon>Ascomycota</taxon>
        <taxon>Pezizomycotina</taxon>
        <taxon>Leotiomycetes</taxon>
        <taxon>Helotiales</taxon>
        <taxon>Helotiaceae</taxon>
        <taxon>Hymenoscyphus</taxon>
    </lineage>
</organism>
<evidence type="ECO:0000313" key="2">
    <source>
        <dbReference type="EMBL" id="CAG8971847.1"/>
    </source>
</evidence>
<reference evidence="2" key="1">
    <citation type="submission" date="2021-07" db="EMBL/GenBank/DDBJ databases">
        <authorList>
            <person name="Durling M."/>
        </authorList>
    </citation>
    <scope>NUCLEOTIDE SEQUENCE</scope>
</reference>
<dbReference type="OrthoDB" id="10338742at2759"/>
<protein>
    <submittedName>
        <fullName evidence="2">Uncharacterized protein</fullName>
    </submittedName>
</protein>
<feature type="signal peptide" evidence="1">
    <location>
        <begin position="1"/>
        <end position="19"/>
    </location>
</feature>
<sequence>MKIAAILTAMGYLATTVVAQTVYTEELGIAYPDGGFLVDDLTDERSDCTAFVFCGRRRQSPSGGAFVIGRNLCDPFYKKSDDPEANVNEVDRVDCTARVGGETGIA</sequence>
<evidence type="ECO:0000256" key="1">
    <source>
        <dbReference type="SAM" id="SignalP"/>
    </source>
</evidence>